<dbReference type="EMBL" id="JADBEF010000001">
    <property type="protein sequence ID" value="MBE1557442.1"/>
    <property type="molecule type" value="Genomic_DNA"/>
</dbReference>
<keyword evidence="2" id="KW-1185">Reference proteome</keyword>
<dbReference type="Proteomes" id="UP000661607">
    <property type="component" value="Unassembled WGS sequence"/>
</dbReference>
<gene>
    <name evidence="1" type="ORF">H4W81_000221</name>
</gene>
<evidence type="ECO:0000313" key="1">
    <source>
        <dbReference type="EMBL" id="MBE1557442.1"/>
    </source>
</evidence>
<accession>A0ABR9K7A8</accession>
<organism evidence="1 2">
    <name type="scientific">Nonomuraea africana</name>
    <dbReference type="NCBI Taxonomy" id="46171"/>
    <lineage>
        <taxon>Bacteria</taxon>
        <taxon>Bacillati</taxon>
        <taxon>Actinomycetota</taxon>
        <taxon>Actinomycetes</taxon>
        <taxon>Streptosporangiales</taxon>
        <taxon>Streptosporangiaceae</taxon>
        <taxon>Nonomuraea</taxon>
    </lineage>
</organism>
<protein>
    <submittedName>
        <fullName evidence="1">Uncharacterized protein</fullName>
    </submittedName>
</protein>
<evidence type="ECO:0000313" key="2">
    <source>
        <dbReference type="Proteomes" id="UP000661607"/>
    </source>
</evidence>
<proteinExistence type="predicted"/>
<sequence>MTRSDPGHVSSVLALLDDLAALQRSNADGVIFSEIVFTEPGAVITARWPDG</sequence>
<comment type="caution">
    <text evidence="1">The sequence shown here is derived from an EMBL/GenBank/DDBJ whole genome shotgun (WGS) entry which is preliminary data.</text>
</comment>
<reference evidence="1 2" key="1">
    <citation type="submission" date="2020-10" db="EMBL/GenBank/DDBJ databases">
        <title>Sequencing the genomes of 1000 actinobacteria strains.</title>
        <authorList>
            <person name="Klenk H.-P."/>
        </authorList>
    </citation>
    <scope>NUCLEOTIDE SEQUENCE [LARGE SCALE GENOMIC DNA]</scope>
    <source>
        <strain evidence="1 2">DSM 43748</strain>
    </source>
</reference>
<dbReference type="RefSeq" id="WP_192773064.1">
    <property type="nucleotide sequence ID" value="NZ_BAAASY010000056.1"/>
</dbReference>
<name>A0ABR9K7A8_9ACTN</name>